<evidence type="ECO:0008006" key="3">
    <source>
        <dbReference type="Google" id="ProtNLM"/>
    </source>
</evidence>
<evidence type="ECO:0000313" key="2">
    <source>
        <dbReference type="Proteomes" id="UP000199495"/>
    </source>
</evidence>
<dbReference type="RefSeq" id="WP_090597374.1">
    <property type="nucleotide sequence ID" value="NZ_FNCS01000009.1"/>
</dbReference>
<protein>
    <recommendedName>
        <fullName evidence="3">DUF3126 domain-containing protein</fullName>
    </recommendedName>
</protein>
<dbReference type="OrthoDB" id="7632283at2"/>
<dbReference type="InterPro" id="IPR021473">
    <property type="entry name" value="DUF3126"/>
</dbReference>
<keyword evidence="2" id="KW-1185">Reference proteome</keyword>
<accession>A0A1G7XGS3</accession>
<dbReference type="AlphaFoldDB" id="A0A1G7XGS3"/>
<evidence type="ECO:0000313" key="1">
    <source>
        <dbReference type="EMBL" id="SDG83324.1"/>
    </source>
</evidence>
<dbReference type="EMBL" id="FNCS01000009">
    <property type="protein sequence ID" value="SDG83324.1"/>
    <property type="molecule type" value="Genomic_DNA"/>
</dbReference>
<name>A0A1G7XGS3_9HYPH</name>
<sequence>MKHDEIIKIQKYLQQKFGNTAIDVRPRPKQDDSVELYLGDEFFGLIYVDEDEGEKSYMVQISILDIDLDEVS</sequence>
<organism evidence="1 2">
    <name type="scientific">Pelagibacterium luteolum</name>
    <dbReference type="NCBI Taxonomy" id="440168"/>
    <lineage>
        <taxon>Bacteria</taxon>
        <taxon>Pseudomonadati</taxon>
        <taxon>Pseudomonadota</taxon>
        <taxon>Alphaproteobacteria</taxon>
        <taxon>Hyphomicrobiales</taxon>
        <taxon>Devosiaceae</taxon>
        <taxon>Pelagibacterium</taxon>
    </lineage>
</organism>
<dbReference type="STRING" id="440168.SAMN04487974_109101"/>
<reference evidence="1 2" key="1">
    <citation type="submission" date="2016-10" db="EMBL/GenBank/DDBJ databases">
        <authorList>
            <person name="de Groot N.N."/>
        </authorList>
    </citation>
    <scope>NUCLEOTIDE SEQUENCE [LARGE SCALE GENOMIC DNA]</scope>
    <source>
        <strain evidence="1 2">CGMCC 1.10267</strain>
    </source>
</reference>
<gene>
    <name evidence="1" type="ORF">SAMN04487974_109101</name>
</gene>
<proteinExistence type="predicted"/>
<dbReference type="Pfam" id="PF11324">
    <property type="entry name" value="DUF3126"/>
    <property type="match status" value="1"/>
</dbReference>
<dbReference type="Proteomes" id="UP000199495">
    <property type="component" value="Unassembled WGS sequence"/>
</dbReference>